<dbReference type="EC" id="2.6.1.-" evidence="6"/>
<dbReference type="AlphaFoldDB" id="A0A017TCP7"/>
<evidence type="ECO:0000256" key="2">
    <source>
        <dbReference type="ARBA" id="ARBA00007441"/>
    </source>
</evidence>
<dbReference type="Proteomes" id="UP000019678">
    <property type="component" value="Unassembled WGS sequence"/>
</dbReference>
<dbReference type="EMBL" id="ASRX01000015">
    <property type="protein sequence ID" value="EYF06565.1"/>
    <property type="molecule type" value="Genomic_DNA"/>
</dbReference>
<dbReference type="Gene3D" id="3.90.1150.10">
    <property type="entry name" value="Aspartate Aminotransferase, domain 1"/>
    <property type="match status" value="1"/>
</dbReference>
<organism evidence="8 9">
    <name type="scientific">Chondromyces apiculatus DSM 436</name>
    <dbReference type="NCBI Taxonomy" id="1192034"/>
    <lineage>
        <taxon>Bacteria</taxon>
        <taxon>Pseudomonadati</taxon>
        <taxon>Myxococcota</taxon>
        <taxon>Polyangia</taxon>
        <taxon>Polyangiales</taxon>
        <taxon>Polyangiaceae</taxon>
        <taxon>Chondromyces</taxon>
    </lineage>
</organism>
<dbReference type="SUPFAM" id="SSF53383">
    <property type="entry name" value="PLP-dependent transferases"/>
    <property type="match status" value="1"/>
</dbReference>
<accession>A0A017TCP7</accession>
<evidence type="ECO:0000313" key="8">
    <source>
        <dbReference type="EMBL" id="EYF06565.1"/>
    </source>
</evidence>
<dbReference type="CDD" id="cd00609">
    <property type="entry name" value="AAT_like"/>
    <property type="match status" value="1"/>
</dbReference>
<dbReference type="InterPro" id="IPR004839">
    <property type="entry name" value="Aminotransferase_I/II_large"/>
</dbReference>
<keyword evidence="9" id="KW-1185">Reference proteome</keyword>
<feature type="domain" description="Aminotransferase class I/classII large" evidence="7">
    <location>
        <begin position="27"/>
        <end position="378"/>
    </location>
</feature>
<dbReference type="InterPro" id="IPR004838">
    <property type="entry name" value="NHTrfase_class1_PyrdxlP-BS"/>
</dbReference>
<dbReference type="PROSITE" id="PS00105">
    <property type="entry name" value="AA_TRANSFER_CLASS_1"/>
    <property type="match status" value="1"/>
</dbReference>
<dbReference type="eggNOG" id="COG0436">
    <property type="taxonomic scope" value="Bacteria"/>
</dbReference>
<keyword evidence="4 6" id="KW-0808">Transferase</keyword>
<comment type="caution">
    <text evidence="8">The sequence shown here is derived from an EMBL/GenBank/DDBJ whole genome shotgun (WGS) entry which is preliminary data.</text>
</comment>
<evidence type="ECO:0000256" key="1">
    <source>
        <dbReference type="ARBA" id="ARBA00001933"/>
    </source>
</evidence>
<dbReference type="InterPro" id="IPR051326">
    <property type="entry name" value="Kynurenine-oxoglutarate_AT"/>
</dbReference>
<dbReference type="Gene3D" id="3.40.640.10">
    <property type="entry name" value="Type I PLP-dependent aspartate aminotransferase-like (Major domain)"/>
    <property type="match status" value="1"/>
</dbReference>
<dbReference type="InterPro" id="IPR015421">
    <property type="entry name" value="PyrdxlP-dep_Trfase_major"/>
</dbReference>
<evidence type="ECO:0000259" key="7">
    <source>
        <dbReference type="Pfam" id="PF00155"/>
    </source>
</evidence>
<dbReference type="OrthoDB" id="9804474at2"/>
<protein>
    <recommendedName>
        <fullName evidence="6">Aminotransferase</fullName>
        <ecNumber evidence="6">2.6.1.-</ecNumber>
    </recommendedName>
</protein>
<dbReference type="GO" id="GO:0030170">
    <property type="term" value="F:pyridoxal phosphate binding"/>
    <property type="evidence" value="ECO:0007669"/>
    <property type="project" value="InterPro"/>
</dbReference>
<name>A0A017TCP7_9BACT</name>
<comment type="similarity">
    <text evidence="2 6">Belongs to the class-I pyridoxal-phosphate-dependent aminotransferase family.</text>
</comment>
<dbReference type="STRING" id="1192034.CAP_1695"/>
<evidence type="ECO:0000313" key="9">
    <source>
        <dbReference type="Proteomes" id="UP000019678"/>
    </source>
</evidence>
<dbReference type="InterPro" id="IPR015422">
    <property type="entry name" value="PyrdxlP-dep_Trfase_small"/>
</dbReference>
<proteinExistence type="inferred from homology"/>
<evidence type="ECO:0000256" key="3">
    <source>
        <dbReference type="ARBA" id="ARBA00022576"/>
    </source>
</evidence>
<dbReference type="GO" id="GO:0005737">
    <property type="term" value="C:cytoplasm"/>
    <property type="evidence" value="ECO:0007669"/>
    <property type="project" value="TreeGrafter"/>
</dbReference>
<dbReference type="GO" id="GO:0016212">
    <property type="term" value="F:kynurenine-oxoglutarate transaminase activity"/>
    <property type="evidence" value="ECO:0007669"/>
    <property type="project" value="TreeGrafter"/>
</dbReference>
<gene>
    <name evidence="8" type="ORF">CAP_1695</name>
</gene>
<evidence type="ECO:0000256" key="6">
    <source>
        <dbReference type="RuleBase" id="RU000481"/>
    </source>
</evidence>
<dbReference type="PANTHER" id="PTHR43807">
    <property type="entry name" value="FI04487P"/>
    <property type="match status" value="1"/>
</dbReference>
<dbReference type="FunFam" id="3.40.640.10:FF:000033">
    <property type="entry name" value="Aspartate aminotransferase"/>
    <property type="match status" value="1"/>
</dbReference>
<sequence length="381" mass="41242">MRLGKRLASLVISDIRAMSRACEAVSGINLGQGICDLPTPPPVAQAACDAIRDNKVVYTAPEGIAPLRTAIAAKIRRWYGLEYDPAGEIVVTSGATGAFAATCLALFDPGDEILLFEPYYGYHLNTVLSLGLTPVLIPTRPPTWAFNPAAIERAITPRTRAIVVCTPSNPSGKVWTEAELDTLAAICAKHDLIAITDEIYEHIVFDNHQHVPLASRGDARTRTVTISGFSKTFAITGWRLGYLSAPRELAQRITIIHDLLYVCAPTPLQYALVAGMAMQGDYYTELAASYARKRSILCDALHDAGLTPYVPQGAYYVLADVRRLGAANAKAAAMLLLERTGVASVPGTSFYADPVGDTLVRFCFAKEEDVLQEAARRLRAF</sequence>
<dbReference type="InterPro" id="IPR015424">
    <property type="entry name" value="PyrdxlP-dep_Trfase"/>
</dbReference>
<comment type="cofactor">
    <cofactor evidence="1 6">
        <name>pyridoxal 5'-phosphate</name>
        <dbReference type="ChEBI" id="CHEBI:597326"/>
    </cofactor>
</comment>
<evidence type="ECO:0000256" key="4">
    <source>
        <dbReference type="ARBA" id="ARBA00022679"/>
    </source>
</evidence>
<reference evidence="8 9" key="1">
    <citation type="submission" date="2013-05" db="EMBL/GenBank/DDBJ databases">
        <title>Genome assembly of Chondromyces apiculatus DSM 436.</title>
        <authorList>
            <person name="Sharma G."/>
            <person name="Khatri I."/>
            <person name="Kaur C."/>
            <person name="Mayilraj S."/>
            <person name="Subramanian S."/>
        </authorList>
    </citation>
    <scope>NUCLEOTIDE SEQUENCE [LARGE SCALE GENOMIC DNA]</scope>
    <source>
        <strain evidence="8 9">DSM 436</strain>
    </source>
</reference>
<dbReference type="Pfam" id="PF00155">
    <property type="entry name" value="Aminotran_1_2"/>
    <property type="match status" value="1"/>
</dbReference>
<keyword evidence="3 6" id="KW-0032">Aminotransferase</keyword>
<keyword evidence="5" id="KW-0663">Pyridoxal phosphate</keyword>
<evidence type="ECO:0000256" key="5">
    <source>
        <dbReference type="ARBA" id="ARBA00022898"/>
    </source>
</evidence>
<dbReference type="PANTHER" id="PTHR43807:SF20">
    <property type="entry name" value="FI04487P"/>
    <property type="match status" value="1"/>
</dbReference>